<protein>
    <recommendedName>
        <fullName evidence="4">DUF4355 domain-containing protein</fullName>
    </recommendedName>
</protein>
<feature type="compositionally biased region" description="Basic and acidic residues" evidence="1">
    <location>
        <begin position="49"/>
        <end position="59"/>
    </location>
</feature>
<dbReference type="InterPro" id="IPR025580">
    <property type="entry name" value="Gp46"/>
</dbReference>
<dbReference type="Pfam" id="PF14265">
    <property type="entry name" value="DUF4355"/>
    <property type="match status" value="1"/>
</dbReference>
<gene>
    <name evidence="2" type="ORF">DB325_04385</name>
</gene>
<evidence type="ECO:0000313" key="2">
    <source>
        <dbReference type="EMBL" id="PTV04286.1"/>
    </source>
</evidence>
<proteinExistence type="predicted"/>
<reference evidence="3" key="1">
    <citation type="submission" date="2018-04" db="EMBL/GenBank/DDBJ databases">
        <title>Draft Genome Sequences of 10 Lactobacillus Species from 22 Commercial Probiotic Products.</title>
        <authorList>
            <person name="Gangiredla J."/>
            <person name="Barnaba T.J."/>
            <person name="Mammel M.K."/>
            <person name="Lacher D.W."/>
            <person name="Elkins C.A."/>
            <person name="Lampel K.A."/>
            <person name="Whitehouse C.A."/>
            <person name="Tartera C."/>
        </authorList>
    </citation>
    <scope>NUCLEOTIDE SEQUENCE [LARGE SCALE GENOMIC DNA]</scope>
    <source>
        <strain evidence="3">DS12_10</strain>
    </source>
</reference>
<feature type="compositionally biased region" description="Polar residues" evidence="1">
    <location>
        <begin position="171"/>
        <end position="188"/>
    </location>
</feature>
<organism evidence="2 3">
    <name type="scientific">Limosilactobacillus reuteri</name>
    <name type="common">Lactobacillus reuteri</name>
    <dbReference type="NCBI Taxonomy" id="1598"/>
    <lineage>
        <taxon>Bacteria</taxon>
        <taxon>Bacillati</taxon>
        <taxon>Bacillota</taxon>
        <taxon>Bacilli</taxon>
        <taxon>Lactobacillales</taxon>
        <taxon>Lactobacillaceae</taxon>
        <taxon>Limosilactobacillus</taxon>
    </lineage>
</organism>
<feature type="compositionally biased region" description="Polar residues" evidence="1">
    <location>
        <begin position="1"/>
        <end position="24"/>
    </location>
</feature>
<name>A0A2T5Q480_LIMRT</name>
<dbReference type="EMBL" id="QAZN01000005">
    <property type="protein sequence ID" value="PTV04286.1"/>
    <property type="molecule type" value="Genomic_DNA"/>
</dbReference>
<dbReference type="AlphaFoldDB" id="A0A2T5Q480"/>
<dbReference type="RefSeq" id="WP_107721296.1">
    <property type="nucleotide sequence ID" value="NZ_QAZN01000005.1"/>
</dbReference>
<feature type="region of interest" description="Disordered" evidence="1">
    <location>
        <begin position="165"/>
        <end position="188"/>
    </location>
</feature>
<feature type="region of interest" description="Disordered" evidence="1">
    <location>
        <begin position="1"/>
        <end position="111"/>
    </location>
</feature>
<dbReference type="Proteomes" id="UP000244083">
    <property type="component" value="Unassembled WGS sequence"/>
</dbReference>
<feature type="compositionally biased region" description="Basic and acidic residues" evidence="1">
    <location>
        <begin position="68"/>
        <end position="111"/>
    </location>
</feature>
<evidence type="ECO:0000256" key="1">
    <source>
        <dbReference type="SAM" id="MobiDB-lite"/>
    </source>
</evidence>
<comment type="caution">
    <text evidence="2">The sequence shown here is derived from an EMBL/GenBank/DDBJ whole genome shotgun (WGS) entry which is preliminary data.</text>
</comment>
<accession>A0A2T5Q480</accession>
<evidence type="ECO:0000313" key="3">
    <source>
        <dbReference type="Proteomes" id="UP000244083"/>
    </source>
</evidence>
<evidence type="ECO:0008006" key="4">
    <source>
        <dbReference type="Google" id="ProtNLM"/>
    </source>
</evidence>
<sequence length="228" mass="26046">MENENEVQTQQPVQEQDNQPTQNEGQEEKPKVEFTPEQQEAISALIAEKVAKERAKSDAKIQANSQKAEQEKRDAIQKAIERTKMSAEERAKAEQKDREDEFNRKQQDLDRQLREVKTKSTLIDKGITTDLLPLVMGADEEETSQRLDLLDQYVQKKVQEATEKLMRGKQNPINGNGGSNVSLSDNPWSAQSFNITKQQEIFNQDPEKARQMIAQAQPKQGFYVGKMN</sequence>